<keyword evidence="2" id="KW-1185">Reference proteome</keyword>
<accession>A0A6L6JBZ8</accession>
<comment type="caution">
    <text evidence="1">The sequence shown here is derived from an EMBL/GenBank/DDBJ whole genome shotgun (WGS) entry which is preliminary data.</text>
</comment>
<reference evidence="1 2" key="1">
    <citation type="submission" date="2019-11" db="EMBL/GenBank/DDBJ databases">
        <authorList>
            <person name="Dong K."/>
        </authorList>
    </citation>
    <scope>NUCLEOTIDE SEQUENCE [LARGE SCALE GENOMIC DNA]</scope>
    <source>
        <strain evidence="1 2">NBRC 111993</strain>
    </source>
</reference>
<dbReference type="Proteomes" id="UP000478183">
    <property type="component" value="Unassembled WGS sequence"/>
</dbReference>
<dbReference type="AlphaFoldDB" id="A0A6L6JBZ8"/>
<name>A0A6L6JBZ8_9RHOB</name>
<evidence type="ECO:0000313" key="1">
    <source>
        <dbReference type="EMBL" id="MTH78996.1"/>
    </source>
</evidence>
<sequence>MDQFESLGLKSGIWEGILRRETAPARLVLVHMGARVGDARSTPQADGSWRVAAAIPSQRLSDGVQSFLLMEDQGEDSQPLQPGAMHLASLDIVAGRPLEEDTRAEMNLMRGEIDLLKRELRRIATKLNG</sequence>
<protein>
    <submittedName>
        <fullName evidence="1">Uncharacterized protein</fullName>
    </submittedName>
</protein>
<gene>
    <name evidence="1" type="ORF">GL286_14795</name>
</gene>
<organism evidence="1 2">
    <name type="scientific">Paracoccus aestuariivivens</name>
    <dbReference type="NCBI Taxonomy" id="1820333"/>
    <lineage>
        <taxon>Bacteria</taxon>
        <taxon>Pseudomonadati</taxon>
        <taxon>Pseudomonadota</taxon>
        <taxon>Alphaproteobacteria</taxon>
        <taxon>Rhodobacterales</taxon>
        <taxon>Paracoccaceae</taxon>
        <taxon>Paracoccus</taxon>
    </lineage>
</organism>
<dbReference type="OrthoDB" id="7772846at2"/>
<dbReference type="RefSeq" id="WP_155096348.1">
    <property type="nucleotide sequence ID" value="NZ_WMIE01000009.1"/>
</dbReference>
<proteinExistence type="predicted"/>
<evidence type="ECO:0000313" key="2">
    <source>
        <dbReference type="Proteomes" id="UP000478183"/>
    </source>
</evidence>
<dbReference type="EMBL" id="WMIE01000009">
    <property type="protein sequence ID" value="MTH78996.1"/>
    <property type="molecule type" value="Genomic_DNA"/>
</dbReference>